<evidence type="ECO:0000313" key="7">
    <source>
        <dbReference type="Proteomes" id="UP001497453"/>
    </source>
</evidence>
<evidence type="ECO:0000256" key="3">
    <source>
        <dbReference type="ARBA" id="ARBA00022630"/>
    </source>
</evidence>
<dbReference type="InterPro" id="IPR036188">
    <property type="entry name" value="FAD/NAD-bd_sf"/>
</dbReference>
<comment type="cofactor">
    <cofactor evidence="1">
        <name>FAD</name>
        <dbReference type="ChEBI" id="CHEBI:57692"/>
    </cofactor>
</comment>
<name>A0ABP1EAG1_9APHY</name>
<protein>
    <recommendedName>
        <fullName evidence="5">Glucose-methanol-choline oxidoreductase N-terminal domain-containing protein</fullName>
    </recommendedName>
</protein>
<sequence length="683" mass="74403">MAGGSSTSSIVSQPGFASVVALARSPAALKAFRTAGLLAGLWFFLTFWHKKDPKKAKKLESKLVTDLSKVGRRVKQDEYGYDPDEYDVVIVGGGTGGCVLAARLSEDPTIRVLLLEAGRSNLDDPVALVPAVGTRTFRTPLDFNFWTEEQKNADGRKRYWPRAKILGGCTNTNANCYHFGAPSDYDEWAQLQKNQEGAEAWSYKEFLPYFGKFEKFTPSKDYPGVDASQRGSSGPVDIGYFGHLSHSPGAFIKACINAGIPHNPDVNTAQGTLGVTKCVVLGAVHFQITDRDEPVTYIDSKGQRVTTETAYLTPTVLARPNLTVATKAYVTRVLFDTKDASKPRAVGVEFADSTGAKYQVKARKEVVVAAGAVSTPQILMLSGVGLAEHLSDFRIPVVADLPGVGSHLMDHLVVDWHFKDKSKTGINFLRAKNFSQKVQLTTALVQYKLTRKGPLTSNIAEVAAFVRADDPRVFPENKYSQTALPEDTSSGKNAPHLEIFGSPMIYEDFGFGWTPLESHFGLHTVLLRPKSTGQIRLRSTNPEDPPIIDPNYFTDPNDVKTLIRGARLVQDLVKVEPLASVVDHTGDGSPGTHHHLHTVTDKELEKLILERAETLYHPCCSARMAPLEDGGVVDPQLRVYGIPNLRIADASVFPTIISGHTAAPVIAIAEKAADLIKAAVKQT</sequence>
<dbReference type="Pfam" id="PF05199">
    <property type="entry name" value="GMC_oxred_C"/>
    <property type="match status" value="1"/>
</dbReference>
<dbReference type="SUPFAM" id="SSF51905">
    <property type="entry name" value="FAD/NAD(P)-binding domain"/>
    <property type="match status" value="1"/>
</dbReference>
<comment type="similarity">
    <text evidence="2">Belongs to the GMC oxidoreductase family.</text>
</comment>
<keyword evidence="4" id="KW-0274">FAD</keyword>
<gene>
    <name evidence="6" type="ORF">GFSPODELE1_LOCUS11003</name>
</gene>
<dbReference type="PANTHER" id="PTHR11552">
    <property type="entry name" value="GLUCOSE-METHANOL-CHOLINE GMC OXIDOREDUCTASE"/>
    <property type="match status" value="1"/>
</dbReference>
<dbReference type="InterPro" id="IPR007867">
    <property type="entry name" value="GMC_OxRtase_C"/>
</dbReference>
<proteinExistence type="inferred from homology"/>
<evidence type="ECO:0000259" key="5">
    <source>
        <dbReference type="PROSITE" id="PS00624"/>
    </source>
</evidence>
<dbReference type="Proteomes" id="UP001497453">
    <property type="component" value="Chromosome 9"/>
</dbReference>
<evidence type="ECO:0000313" key="6">
    <source>
        <dbReference type="EMBL" id="CAL1716996.1"/>
    </source>
</evidence>
<dbReference type="Gene3D" id="3.50.50.60">
    <property type="entry name" value="FAD/NAD(P)-binding domain"/>
    <property type="match status" value="1"/>
</dbReference>
<dbReference type="EMBL" id="OZ037952">
    <property type="protein sequence ID" value="CAL1716996.1"/>
    <property type="molecule type" value="Genomic_DNA"/>
</dbReference>
<accession>A0ABP1EAG1</accession>
<dbReference type="PIRSF" id="PIRSF000137">
    <property type="entry name" value="Alcohol_oxidase"/>
    <property type="match status" value="1"/>
</dbReference>
<dbReference type="PANTHER" id="PTHR11552:SF147">
    <property type="entry name" value="CHOLINE DEHYDROGENASE, MITOCHONDRIAL"/>
    <property type="match status" value="1"/>
</dbReference>
<reference evidence="7" key="1">
    <citation type="submission" date="2024-04" db="EMBL/GenBank/DDBJ databases">
        <authorList>
            <person name="Shaw F."/>
            <person name="Minotto A."/>
        </authorList>
    </citation>
    <scope>NUCLEOTIDE SEQUENCE [LARGE SCALE GENOMIC DNA]</scope>
</reference>
<evidence type="ECO:0000256" key="4">
    <source>
        <dbReference type="ARBA" id="ARBA00022827"/>
    </source>
</evidence>
<dbReference type="SUPFAM" id="SSF54373">
    <property type="entry name" value="FAD-linked reductases, C-terminal domain"/>
    <property type="match status" value="1"/>
</dbReference>
<evidence type="ECO:0000256" key="2">
    <source>
        <dbReference type="ARBA" id="ARBA00010790"/>
    </source>
</evidence>
<feature type="domain" description="Glucose-methanol-choline oxidoreductase N-terminal" evidence="5">
    <location>
        <begin position="371"/>
        <end position="385"/>
    </location>
</feature>
<organism evidence="6 7">
    <name type="scientific">Somion occarium</name>
    <dbReference type="NCBI Taxonomy" id="3059160"/>
    <lineage>
        <taxon>Eukaryota</taxon>
        <taxon>Fungi</taxon>
        <taxon>Dikarya</taxon>
        <taxon>Basidiomycota</taxon>
        <taxon>Agaricomycotina</taxon>
        <taxon>Agaricomycetes</taxon>
        <taxon>Polyporales</taxon>
        <taxon>Cerrenaceae</taxon>
        <taxon>Somion</taxon>
    </lineage>
</organism>
<dbReference type="Gene3D" id="3.30.560.10">
    <property type="entry name" value="Glucose Oxidase, domain 3"/>
    <property type="match status" value="1"/>
</dbReference>
<keyword evidence="3" id="KW-0285">Flavoprotein</keyword>
<dbReference type="PROSITE" id="PS00624">
    <property type="entry name" value="GMC_OXRED_2"/>
    <property type="match status" value="1"/>
</dbReference>
<dbReference type="InterPro" id="IPR000172">
    <property type="entry name" value="GMC_OxRdtase_N"/>
</dbReference>
<keyword evidence="7" id="KW-1185">Reference proteome</keyword>
<dbReference type="Pfam" id="PF00732">
    <property type="entry name" value="GMC_oxred_N"/>
    <property type="match status" value="1"/>
</dbReference>
<evidence type="ECO:0000256" key="1">
    <source>
        <dbReference type="ARBA" id="ARBA00001974"/>
    </source>
</evidence>
<dbReference type="InterPro" id="IPR012132">
    <property type="entry name" value="GMC_OxRdtase"/>
</dbReference>